<feature type="chain" id="PRO_5006621853" evidence="1">
    <location>
        <begin position="25"/>
        <end position="93"/>
    </location>
</feature>
<gene>
    <name evidence="2" type="ORF">BSAL_76965</name>
</gene>
<evidence type="ECO:0000256" key="1">
    <source>
        <dbReference type="SAM" id="SignalP"/>
    </source>
</evidence>
<accession>A0A0S4IZT7</accession>
<protein>
    <submittedName>
        <fullName evidence="2">Membrane-associated protein, putative</fullName>
    </submittedName>
</protein>
<keyword evidence="3" id="KW-1185">Reference proteome</keyword>
<dbReference type="AlphaFoldDB" id="A0A0S4IZT7"/>
<feature type="signal peptide" evidence="1">
    <location>
        <begin position="1"/>
        <end position="24"/>
    </location>
</feature>
<dbReference type="EMBL" id="CYKH01000733">
    <property type="protein sequence ID" value="CUG28634.1"/>
    <property type="molecule type" value="Genomic_DNA"/>
</dbReference>
<dbReference type="VEuPathDB" id="TriTrypDB:BSAL_76965"/>
<dbReference type="Proteomes" id="UP000051952">
    <property type="component" value="Unassembled WGS sequence"/>
</dbReference>
<evidence type="ECO:0000313" key="2">
    <source>
        <dbReference type="EMBL" id="CUG28634.1"/>
    </source>
</evidence>
<proteinExistence type="predicted"/>
<name>A0A0S4IZT7_BODSA</name>
<organism evidence="2 3">
    <name type="scientific">Bodo saltans</name>
    <name type="common">Flagellated protozoan</name>
    <dbReference type="NCBI Taxonomy" id="75058"/>
    <lineage>
        <taxon>Eukaryota</taxon>
        <taxon>Discoba</taxon>
        <taxon>Euglenozoa</taxon>
        <taxon>Kinetoplastea</taxon>
        <taxon>Metakinetoplastina</taxon>
        <taxon>Eubodonida</taxon>
        <taxon>Bodonidae</taxon>
        <taxon>Bodo</taxon>
    </lineage>
</organism>
<evidence type="ECO:0000313" key="3">
    <source>
        <dbReference type="Proteomes" id="UP000051952"/>
    </source>
</evidence>
<sequence>MPSSVRIVALVCSVVLSMIVGAAGKHHLDPLHDEDIRMMLEEKGVSTKSLKSRAQLIARWTSLETGGASSAGAVDSSIAKSHKHTVLVTFCSG</sequence>
<keyword evidence="1" id="KW-0732">Signal</keyword>
<reference evidence="3" key="1">
    <citation type="submission" date="2015-09" db="EMBL/GenBank/DDBJ databases">
        <authorList>
            <consortium name="Pathogen Informatics"/>
        </authorList>
    </citation>
    <scope>NUCLEOTIDE SEQUENCE [LARGE SCALE GENOMIC DNA]</scope>
    <source>
        <strain evidence="3">Lake Konstanz</strain>
    </source>
</reference>